<dbReference type="InterPro" id="IPR005161">
    <property type="entry name" value="Ku_N"/>
</dbReference>
<dbReference type="SUPFAM" id="SSF100939">
    <property type="entry name" value="SPOC domain-like"/>
    <property type="match status" value="1"/>
</dbReference>
<name>A0A423W510_9PEZI</name>
<feature type="domain" description="Ku" evidence="21">
    <location>
        <begin position="299"/>
        <end position="454"/>
    </location>
</feature>
<dbReference type="PANTHER" id="PTHR12604:SF4">
    <property type="entry name" value="X-RAY REPAIR CROSS-COMPLEMENTING PROTEIN 5"/>
    <property type="match status" value="1"/>
</dbReference>
<dbReference type="STRING" id="356882.A0A423W510"/>
<evidence type="ECO:0000256" key="17">
    <source>
        <dbReference type="ARBA" id="ARBA00024890"/>
    </source>
</evidence>
<dbReference type="EC" id="3.6.4.12" evidence="4"/>
<dbReference type="FunFam" id="1.10.1600.10:FF:000002">
    <property type="entry name" value="X-ray repair cross-complementing protein 5"/>
    <property type="match status" value="1"/>
</dbReference>
<dbReference type="InterPro" id="IPR016194">
    <property type="entry name" value="SPOC-like_C_dom_sf"/>
</dbReference>
<evidence type="ECO:0000256" key="3">
    <source>
        <dbReference type="ARBA" id="ARBA00007726"/>
    </source>
</evidence>
<keyword evidence="9" id="KW-0378">Hydrolase</keyword>
<dbReference type="PANTHER" id="PTHR12604">
    <property type="entry name" value="KU AUTOANTIGEN DNA HELICASE"/>
    <property type="match status" value="1"/>
</dbReference>
<dbReference type="InterPro" id="IPR036494">
    <property type="entry name" value="Ku_C_sf"/>
</dbReference>
<dbReference type="GO" id="GO:0006303">
    <property type="term" value="P:double-strand break repair via nonhomologous end joining"/>
    <property type="evidence" value="ECO:0007669"/>
    <property type="project" value="InterPro"/>
</dbReference>
<dbReference type="InterPro" id="IPR036465">
    <property type="entry name" value="vWFA_dom_sf"/>
</dbReference>
<evidence type="ECO:0000256" key="8">
    <source>
        <dbReference type="ARBA" id="ARBA00022763"/>
    </source>
</evidence>
<dbReference type="GO" id="GO:0003690">
    <property type="term" value="F:double-stranded DNA binding"/>
    <property type="evidence" value="ECO:0007669"/>
    <property type="project" value="TreeGrafter"/>
</dbReference>
<comment type="catalytic activity">
    <reaction evidence="19">
        <text>ATP + H2O = ADP + phosphate + H(+)</text>
        <dbReference type="Rhea" id="RHEA:13065"/>
        <dbReference type="ChEBI" id="CHEBI:15377"/>
        <dbReference type="ChEBI" id="CHEBI:15378"/>
        <dbReference type="ChEBI" id="CHEBI:30616"/>
        <dbReference type="ChEBI" id="CHEBI:43474"/>
        <dbReference type="ChEBI" id="CHEBI:456216"/>
        <dbReference type="EC" id="3.6.4.12"/>
    </reaction>
</comment>
<keyword evidence="15" id="KW-0234">DNA repair</keyword>
<keyword evidence="7" id="KW-0547">Nucleotide-binding</keyword>
<dbReference type="GO" id="GO:0043564">
    <property type="term" value="C:Ku70:Ku80 complex"/>
    <property type="evidence" value="ECO:0007669"/>
    <property type="project" value="InterPro"/>
</dbReference>
<keyword evidence="10" id="KW-0347">Helicase</keyword>
<evidence type="ECO:0000256" key="5">
    <source>
        <dbReference type="ARBA" id="ARBA00021792"/>
    </source>
</evidence>
<evidence type="ECO:0000256" key="16">
    <source>
        <dbReference type="ARBA" id="ARBA00023242"/>
    </source>
</evidence>
<evidence type="ECO:0000256" key="6">
    <source>
        <dbReference type="ARBA" id="ARBA00022454"/>
    </source>
</evidence>
<evidence type="ECO:0000313" key="22">
    <source>
        <dbReference type="EMBL" id="ROV98432.1"/>
    </source>
</evidence>
<dbReference type="InterPro" id="IPR006164">
    <property type="entry name" value="DNA_bd_Ku70/Ku80"/>
</dbReference>
<comment type="subcellular location">
    <subcellularLocation>
        <location evidence="2">Chromosome</location>
        <location evidence="2">Telomere</location>
    </subcellularLocation>
    <subcellularLocation>
        <location evidence="1">Nucleus</location>
    </subcellularLocation>
</comment>
<evidence type="ECO:0000256" key="12">
    <source>
        <dbReference type="ARBA" id="ARBA00022895"/>
    </source>
</evidence>
<evidence type="ECO:0000256" key="11">
    <source>
        <dbReference type="ARBA" id="ARBA00022840"/>
    </source>
</evidence>
<evidence type="ECO:0000256" key="13">
    <source>
        <dbReference type="ARBA" id="ARBA00023125"/>
    </source>
</evidence>
<dbReference type="Pfam" id="PF03731">
    <property type="entry name" value="Ku_N"/>
    <property type="match status" value="1"/>
</dbReference>
<accession>A0A423W510</accession>
<dbReference type="GO" id="GO:0042162">
    <property type="term" value="F:telomeric DNA binding"/>
    <property type="evidence" value="ECO:0007669"/>
    <property type="project" value="InterPro"/>
</dbReference>
<evidence type="ECO:0000256" key="7">
    <source>
        <dbReference type="ARBA" id="ARBA00022741"/>
    </source>
</evidence>
<keyword evidence="23" id="KW-1185">Reference proteome</keyword>
<dbReference type="SMART" id="SM00559">
    <property type="entry name" value="Ku78"/>
    <property type="match status" value="1"/>
</dbReference>
<dbReference type="EMBL" id="LKEA01000026">
    <property type="protein sequence ID" value="ROV98432.1"/>
    <property type="molecule type" value="Genomic_DNA"/>
</dbReference>
<dbReference type="FunFam" id="3.40.50.410:FF:000073">
    <property type="entry name" value="ATP-dependent DNA helicase II subunit 2"/>
    <property type="match status" value="1"/>
</dbReference>
<dbReference type="Gene3D" id="3.40.50.410">
    <property type="entry name" value="von Willebrand factor, type A domain"/>
    <property type="match status" value="1"/>
</dbReference>
<sequence length="742" mass="83251">MADKQAFVYIVDVGSSMADCNNGRTESNLDWSMSYVWDKIATTAQASRKTWCLGVIGLRTDESKNKHHEEGEIGYENISVLKHLGPIELPQMKELKDTIRPNDTEHGDAMSAIIAAAEMINEVTKKNKYNRKIYLITDGQGPIDGEDVDEISTRLNDLDIELIVLGVDFDDPDFGFKEEDKPQLKARNEAILKSLVNKCERGDFATMAAALVELETPRVKHVNLVKNYDGPLTLGDPEQFPSAISINVERWPATKVSRPAAASTVINKKSGDDKQGAEFDSVKQHFTYKVNDPSAPGGKKDVEFEDLAKGYEYGSTVVPIASSEWDITNLETNKGFSILGFVHMDKVRMELSACLLMCYIDSLQVEPFVTLGETFVTVARPWDEGSKLALSALIHALYESETYAVARLVPKPNKGPVLLLMRPSIEPDFECLYDVPLPFAEDIRPYRFPPLDRVVTVTGKTLTKHRLLPDDKLNQAMSDYVDAMDLSEFDHDEEGNPQEYAALDDLYSPIIHRINQAIRERAVDPEKKVEDIIKATPKILSKYTEPPEELVAKVTPQIEALRKIADVKPVPEKASGRPGKRQSEKPSSGFDVDSLLSKGLERKKQKISKDNAIPEFKQTLRHRLDAANEDEEIENAVKDMGQIVRSLIKESMGDKDYARAQENTGVMREQCIEFEVPQLYNDFLRDLKKQVSSGALGGDRREMWSKYIMWPAQGRLGLITKSQCEASVVTEEEAQQFWAGKN</sequence>
<dbReference type="Gene3D" id="1.10.1600.10">
    <property type="match status" value="1"/>
</dbReference>
<dbReference type="Gene3D" id="1.25.40.240">
    <property type="entry name" value="Ku, C-terminal domain"/>
    <property type="match status" value="1"/>
</dbReference>
<evidence type="ECO:0000259" key="21">
    <source>
        <dbReference type="SMART" id="SM00559"/>
    </source>
</evidence>
<comment type="caution">
    <text evidence="22">The sequence shown here is derived from an EMBL/GenBank/DDBJ whole genome shotgun (WGS) entry which is preliminary data.</text>
</comment>
<evidence type="ECO:0000313" key="23">
    <source>
        <dbReference type="Proteomes" id="UP000283895"/>
    </source>
</evidence>
<evidence type="ECO:0000256" key="14">
    <source>
        <dbReference type="ARBA" id="ARBA00023172"/>
    </source>
</evidence>
<dbReference type="SUPFAM" id="SSF53300">
    <property type="entry name" value="vWA-like"/>
    <property type="match status" value="1"/>
</dbReference>
<keyword evidence="11" id="KW-0067">ATP-binding</keyword>
<comment type="function">
    <text evidence="17">Single-stranded DNA-dependent ATP-dependent helicase. Involved in non-homologous end joining (NHEJ) DNA double strand break repair. DNA-binding is sequence-independent but has a high affinity to nicks in double-stranded DNA and to the ends of duplex DNA. Binds to naturally occurring chromosomal ends, and therefore provides chromosomal end protection. Required also for telomere recombination to repair telomeric ends in the absence of telomerase. KU70, of the KU70/KU80 heterodimer, binds to the stem loop of TLC1, the RNA component of telomerase. Involved in telomere maintenance. Interacts with telomeric repeats and subtelomeric sequences thereby controlling telomere length and protecting against subtelomeric rearrangement. Maintains telomeric chromatin, which is involved in silencing the expression of genes located at the telomere. Required for mating-type switching.</text>
</comment>
<dbReference type="Pfam" id="PF08785">
    <property type="entry name" value="Ku_PK_bind"/>
    <property type="match status" value="1"/>
</dbReference>
<dbReference type="AlphaFoldDB" id="A0A423W510"/>
<keyword evidence="6" id="KW-0158">Chromosome</keyword>
<dbReference type="Pfam" id="PF02735">
    <property type="entry name" value="Ku"/>
    <property type="match status" value="1"/>
</dbReference>
<keyword evidence="8" id="KW-0227">DNA damage</keyword>
<dbReference type="Gene3D" id="2.40.290.10">
    <property type="match status" value="1"/>
</dbReference>
<evidence type="ECO:0000256" key="18">
    <source>
        <dbReference type="ARBA" id="ARBA00031847"/>
    </source>
</evidence>
<evidence type="ECO:0000256" key="2">
    <source>
        <dbReference type="ARBA" id="ARBA00004574"/>
    </source>
</evidence>
<dbReference type="OrthoDB" id="30826at2759"/>
<dbReference type="GO" id="GO:0003684">
    <property type="term" value="F:damaged DNA binding"/>
    <property type="evidence" value="ECO:0007669"/>
    <property type="project" value="InterPro"/>
</dbReference>
<keyword evidence="13" id="KW-0238">DNA-binding</keyword>
<dbReference type="Proteomes" id="UP000283895">
    <property type="component" value="Unassembled WGS sequence"/>
</dbReference>
<evidence type="ECO:0000256" key="20">
    <source>
        <dbReference type="SAM" id="MobiDB-lite"/>
    </source>
</evidence>
<evidence type="ECO:0000256" key="1">
    <source>
        <dbReference type="ARBA" id="ARBA00004123"/>
    </source>
</evidence>
<reference evidence="22 23" key="1">
    <citation type="submission" date="2015-09" db="EMBL/GenBank/DDBJ databases">
        <title>Host preference determinants of Valsa canker pathogens revealed by comparative genomics.</title>
        <authorList>
            <person name="Yin Z."/>
            <person name="Huang L."/>
        </authorList>
    </citation>
    <scope>NUCLEOTIDE SEQUENCE [LARGE SCALE GENOMIC DNA]</scope>
    <source>
        <strain evidence="22 23">03-1</strain>
    </source>
</reference>
<gene>
    <name evidence="22" type="ORF">VMCG_07124</name>
</gene>
<comment type="similarity">
    <text evidence="3">Belongs to the ku80 family.</text>
</comment>
<protein>
    <recommendedName>
        <fullName evidence="5">ATP-dependent DNA helicase II subunit 2</fullName>
        <ecNumber evidence="4">3.6.4.12</ecNumber>
    </recommendedName>
    <alternativeName>
        <fullName evidence="18">ATP-dependent DNA helicase II subunit Ku80</fullName>
    </alternativeName>
</protein>
<dbReference type="GO" id="GO:0000781">
    <property type="term" value="C:chromosome, telomeric region"/>
    <property type="evidence" value="ECO:0007669"/>
    <property type="project" value="UniProtKB-SubCell"/>
</dbReference>
<feature type="region of interest" description="Disordered" evidence="20">
    <location>
        <begin position="565"/>
        <end position="593"/>
    </location>
</feature>
<organism evidence="22 23">
    <name type="scientific">Cytospora schulzeri</name>
    <dbReference type="NCBI Taxonomy" id="448051"/>
    <lineage>
        <taxon>Eukaryota</taxon>
        <taxon>Fungi</taxon>
        <taxon>Dikarya</taxon>
        <taxon>Ascomycota</taxon>
        <taxon>Pezizomycotina</taxon>
        <taxon>Sordariomycetes</taxon>
        <taxon>Sordariomycetidae</taxon>
        <taxon>Diaporthales</taxon>
        <taxon>Cytosporaceae</taxon>
        <taxon>Cytospora</taxon>
    </lineage>
</organism>
<evidence type="ECO:0000256" key="4">
    <source>
        <dbReference type="ARBA" id="ARBA00012551"/>
    </source>
</evidence>
<proteinExistence type="inferred from homology"/>
<dbReference type="GO" id="GO:0003678">
    <property type="term" value="F:DNA helicase activity"/>
    <property type="evidence" value="ECO:0007669"/>
    <property type="project" value="UniProtKB-EC"/>
</dbReference>
<dbReference type="InterPro" id="IPR014893">
    <property type="entry name" value="Ku_PK_bind"/>
</dbReference>
<dbReference type="GO" id="GO:0005524">
    <property type="term" value="F:ATP binding"/>
    <property type="evidence" value="ECO:0007669"/>
    <property type="project" value="UniProtKB-KW"/>
</dbReference>
<dbReference type="SUPFAM" id="SSF101420">
    <property type="entry name" value="C-terminal domain of Ku80"/>
    <property type="match status" value="1"/>
</dbReference>
<dbReference type="PIRSF" id="PIRSF016570">
    <property type="entry name" value="Ku80"/>
    <property type="match status" value="1"/>
</dbReference>
<evidence type="ECO:0000256" key="9">
    <source>
        <dbReference type="ARBA" id="ARBA00022801"/>
    </source>
</evidence>
<evidence type="ECO:0000256" key="19">
    <source>
        <dbReference type="ARBA" id="ARBA00047995"/>
    </source>
</evidence>
<dbReference type="GO" id="GO:0000723">
    <property type="term" value="P:telomere maintenance"/>
    <property type="evidence" value="ECO:0007669"/>
    <property type="project" value="InterPro"/>
</dbReference>
<keyword evidence="12" id="KW-0779">Telomere</keyword>
<evidence type="ECO:0000256" key="15">
    <source>
        <dbReference type="ARBA" id="ARBA00023204"/>
    </source>
</evidence>
<dbReference type="InterPro" id="IPR024193">
    <property type="entry name" value="Ku80"/>
</dbReference>
<keyword evidence="14" id="KW-0233">DNA recombination</keyword>
<dbReference type="CDD" id="cd00873">
    <property type="entry name" value="KU80"/>
    <property type="match status" value="1"/>
</dbReference>
<dbReference type="GO" id="GO:0006310">
    <property type="term" value="P:DNA recombination"/>
    <property type="evidence" value="ECO:0007669"/>
    <property type="project" value="UniProtKB-KW"/>
</dbReference>
<dbReference type="GO" id="GO:0016787">
    <property type="term" value="F:hydrolase activity"/>
    <property type="evidence" value="ECO:0007669"/>
    <property type="project" value="UniProtKB-KW"/>
</dbReference>
<keyword evidence="16" id="KW-0539">Nucleus</keyword>
<feature type="compositionally biased region" description="Basic and acidic residues" evidence="20">
    <location>
        <begin position="565"/>
        <end position="575"/>
    </location>
</feature>
<evidence type="ECO:0000256" key="10">
    <source>
        <dbReference type="ARBA" id="ARBA00022806"/>
    </source>
</evidence>